<keyword evidence="3 6" id="KW-0863">Zinc-finger</keyword>
<keyword evidence="2" id="KW-0677">Repeat</keyword>
<proteinExistence type="predicted"/>
<dbReference type="Pfam" id="PF00096">
    <property type="entry name" value="zf-C2H2"/>
    <property type="match status" value="5"/>
</dbReference>
<feature type="domain" description="C2H2-type" evidence="7">
    <location>
        <begin position="151"/>
        <end position="179"/>
    </location>
</feature>
<dbReference type="PANTHER" id="PTHR23235">
    <property type="entry name" value="KRUEPPEL-LIKE TRANSCRIPTION FACTOR"/>
    <property type="match status" value="1"/>
</dbReference>
<evidence type="ECO:0000313" key="8">
    <source>
        <dbReference type="EMBL" id="OMJ87688.1"/>
    </source>
</evidence>
<dbReference type="InterPro" id="IPR013087">
    <property type="entry name" value="Znf_C2H2_type"/>
</dbReference>
<accession>A0A1R2CF89</accession>
<dbReference type="GO" id="GO:0000981">
    <property type="term" value="F:DNA-binding transcription factor activity, RNA polymerase II-specific"/>
    <property type="evidence" value="ECO:0007669"/>
    <property type="project" value="TreeGrafter"/>
</dbReference>
<dbReference type="PROSITE" id="PS00028">
    <property type="entry name" value="ZINC_FINGER_C2H2_1"/>
    <property type="match status" value="5"/>
</dbReference>
<feature type="domain" description="C2H2-type" evidence="7">
    <location>
        <begin position="62"/>
        <end position="89"/>
    </location>
</feature>
<dbReference type="InterPro" id="IPR036236">
    <property type="entry name" value="Znf_C2H2_sf"/>
</dbReference>
<evidence type="ECO:0000256" key="1">
    <source>
        <dbReference type="ARBA" id="ARBA00022723"/>
    </source>
</evidence>
<keyword evidence="4" id="KW-0862">Zinc</keyword>
<feature type="domain" description="C2H2-type" evidence="7">
    <location>
        <begin position="123"/>
        <end position="150"/>
    </location>
</feature>
<dbReference type="GO" id="GO:0008270">
    <property type="term" value="F:zinc ion binding"/>
    <property type="evidence" value="ECO:0007669"/>
    <property type="project" value="UniProtKB-KW"/>
</dbReference>
<evidence type="ECO:0000259" key="7">
    <source>
        <dbReference type="PROSITE" id="PS50157"/>
    </source>
</evidence>
<feature type="domain" description="C2H2-type" evidence="7">
    <location>
        <begin position="34"/>
        <end position="61"/>
    </location>
</feature>
<feature type="domain" description="C2H2-type" evidence="7">
    <location>
        <begin position="90"/>
        <end position="112"/>
    </location>
</feature>
<dbReference type="OrthoDB" id="294241at2759"/>
<evidence type="ECO:0000256" key="4">
    <source>
        <dbReference type="ARBA" id="ARBA00022833"/>
    </source>
</evidence>
<dbReference type="AlphaFoldDB" id="A0A1R2CF89"/>
<name>A0A1R2CF89_9CILI</name>
<evidence type="ECO:0000256" key="3">
    <source>
        <dbReference type="ARBA" id="ARBA00022771"/>
    </source>
</evidence>
<keyword evidence="9" id="KW-1185">Reference proteome</keyword>
<dbReference type="FunFam" id="3.30.160.60:FF:000534">
    <property type="entry name" value="zinc finger protein 674"/>
    <property type="match status" value="1"/>
</dbReference>
<evidence type="ECO:0000256" key="2">
    <source>
        <dbReference type="ARBA" id="ARBA00022737"/>
    </source>
</evidence>
<dbReference type="Gene3D" id="3.30.160.60">
    <property type="entry name" value="Classic Zinc Finger"/>
    <property type="match status" value="6"/>
</dbReference>
<gene>
    <name evidence="8" type="ORF">SteCoe_10532</name>
</gene>
<reference evidence="8 9" key="1">
    <citation type="submission" date="2016-11" db="EMBL/GenBank/DDBJ databases">
        <title>The macronuclear genome of Stentor coeruleus: a giant cell with tiny introns.</title>
        <authorList>
            <person name="Slabodnick M."/>
            <person name="Ruby J.G."/>
            <person name="Reiff S.B."/>
            <person name="Swart E.C."/>
            <person name="Gosai S."/>
            <person name="Prabakaran S."/>
            <person name="Witkowska E."/>
            <person name="Larue G.E."/>
            <person name="Fisher S."/>
            <person name="Freeman R.M."/>
            <person name="Gunawardena J."/>
            <person name="Chu W."/>
            <person name="Stover N.A."/>
            <person name="Gregory B.D."/>
            <person name="Nowacki M."/>
            <person name="Derisi J."/>
            <person name="Roy S.W."/>
            <person name="Marshall W.F."/>
            <person name="Sood P."/>
        </authorList>
    </citation>
    <scope>NUCLEOTIDE SEQUENCE [LARGE SCALE GENOMIC DNA]</scope>
    <source>
        <strain evidence="8">WM001</strain>
    </source>
</reference>
<dbReference type="PANTHER" id="PTHR23235:SF142">
    <property type="entry name" value="ZINC FINGER PROTEIN 384"/>
    <property type="match status" value="1"/>
</dbReference>
<dbReference type="SMART" id="SM00355">
    <property type="entry name" value="ZnF_C2H2"/>
    <property type="match status" value="6"/>
</dbReference>
<dbReference type="Proteomes" id="UP000187209">
    <property type="component" value="Unassembled WGS sequence"/>
</dbReference>
<evidence type="ECO:0000313" key="9">
    <source>
        <dbReference type="Proteomes" id="UP000187209"/>
    </source>
</evidence>
<evidence type="ECO:0000256" key="5">
    <source>
        <dbReference type="ARBA" id="ARBA00023242"/>
    </source>
</evidence>
<protein>
    <recommendedName>
        <fullName evidence="7">C2H2-type domain-containing protein</fullName>
    </recommendedName>
</protein>
<comment type="caution">
    <text evidence="8">The sequence shown here is derived from an EMBL/GenBank/DDBJ whole genome shotgun (WGS) entry which is preliminary data.</text>
</comment>
<keyword evidence="1" id="KW-0479">Metal-binding</keyword>
<dbReference type="GO" id="GO:0000978">
    <property type="term" value="F:RNA polymerase II cis-regulatory region sequence-specific DNA binding"/>
    <property type="evidence" value="ECO:0007669"/>
    <property type="project" value="TreeGrafter"/>
</dbReference>
<dbReference type="EMBL" id="MPUH01000170">
    <property type="protein sequence ID" value="OMJ87688.1"/>
    <property type="molecule type" value="Genomic_DNA"/>
</dbReference>
<dbReference type="FunFam" id="3.30.160.60:FF:000446">
    <property type="entry name" value="Zinc finger protein"/>
    <property type="match status" value="1"/>
</dbReference>
<sequence length="181" mass="21632">MVKDQIKCDICEKEYANKSVLKQHMKTHLPSKPWKCDLCPREFSQKSKLIEHVNRHQGTPPFTCSNCGKGFYQKDRLKTHELSHSNSRPHECNICLLTFRRKYELNKHLKMHDTNIKEQLKKYVCETCGKKNYSFADLNRHMLKHTDIRLYKCDHCSKAFKDKYTLKCHEVIMHFPLKETF</sequence>
<dbReference type="PROSITE" id="PS50157">
    <property type="entry name" value="ZINC_FINGER_C2H2_2"/>
    <property type="match status" value="6"/>
</dbReference>
<organism evidence="8 9">
    <name type="scientific">Stentor coeruleus</name>
    <dbReference type="NCBI Taxonomy" id="5963"/>
    <lineage>
        <taxon>Eukaryota</taxon>
        <taxon>Sar</taxon>
        <taxon>Alveolata</taxon>
        <taxon>Ciliophora</taxon>
        <taxon>Postciliodesmatophora</taxon>
        <taxon>Heterotrichea</taxon>
        <taxon>Heterotrichida</taxon>
        <taxon>Stentoridae</taxon>
        <taxon>Stentor</taxon>
    </lineage>
</organism>
<evidence type="ECO:0000256" key="6">
    <source>
        <dbReference type="PROSITE-ProRule" id="PRU00042"/>
    </source>
</evidence>
<dbReference type="SUPFAM" id="SSF57667">
    <property type="entry name" value="beta-beta-alpha zinc fingers"/>
    <property type="match status" value="3"/>
</dbReference>
<feature type="domain" description="C2H2-type" evidence="7">
    <location>
        <begin position="6"/>
        <end position="33"/>
    </location>
</feature>
<keyword evidence="5" id="KW-0539">Nucleus</keyword>